<dbReference type="GO" id="GO:0008270">
    <property type="term" value="F:zinc ion binding"/>
    <property type="evidence" value="ECO:0007669"/>
    <property type="project" value="InterPro"/>
</dbReference>
<keyword evidence="4 6" id="KW-0862">Zinc</keyword>
<protein>
    <submittedName>
        <fullName evidence="9">Alcohol dehydrogenase</fullName>
    </submittedName>
</protein>
<dbReference type="EMBL" id="NTKD01000076">
    <property type="protein sequence ID" value="PDH36047.1"/>
    <property type="molecule type" value="Genomic_DNA"/>
</dbReference>
<evidence type="ECO:0000256" key="3">
    <source>
        <dbReference type="ARBA" id="ARBA00022723"/>
    </source>
</evidence>
<dbReference type="FunFam" id="3.40.50.720:FF:000003">
    <property type="entry name" value="S-(hydroxymethyl)glutathione dehydrogenase"/>
    <property type="match status" value="1"/>
</dbReference>
<evidence type="ECO:0000259" key="8">
    <source>
        <dbReference type="Pfam" id="PF08240"/>
    </source>
</evidence>
<dbReference type="PANTHER" id="PTHR43350">
    <property type="entry name" value="NAD-DEPENDENT ALCOHOL DEHYDROGENASE"/>
    <property type="match status" value="1"/>
</dbReference>
<evidence type="ECO:0000256" key="4">
    <source>
        <dbReference type="ARBA" id="ARBA00022833"/>
    </source>
</evidence>
<evidence type="ECO:0000259" key="7">
    <source>
        <dbReference type="Pfam" id="PF00107"/>
    </source>
</evidence>
<keyword evidence="5" id="KW-0560">Oxidoreductase</keyword>
<feature type="domain" description="Alcohol dehydrogenase-like N-terminal" evidence="8">
    <location>
        <begin position="28"/>
        <end position="135"/>
    </location>
</feature>
<dbReference type="InterPro" id="IPR002328">
    <property type="entry name" value="ADH_Zn_CS"/>
</dbReference>
<dbReference type="InterPro" id="IPR036291">
    <property type="entry name" value="NAD(P)-bd_dom_sf"/>
</dbReference>
<comment type="caution">
    <text evidence="9">The sequence shown here is derived from an EMBL/GenBank/DDBJ whole genome shotgun (WGS) entry which is preliminary data.</text>
</comment>
<evidence type="ECO:0000256" key="6">
    <source>
        <dbReference type="RuleBase" id="RU361277"/>
    </source>
</evidence>
<organism evidence="9 10">
    <name type="scientific">OM182 bacterium MED-G24</name>
    <dbReference type="NCBI Taxonomy" id="1986255"/>
    <lineage>
        <taxon>Bacteria</taxon>
        <taxon>Pseudomonadati</taxon>
        <taxon>Pseudomonadota</taxon>
        <taxon>Gammaproteobacteria</taxon>
        <taxon>OMG group</taxon>
        <taxon>OM182 clade</taxon>
    </lineage>
</organism>
<comment type="similarity">
    <text evidence="2 6">Belongs to the zinc-containing alcohol dehydrogenase family.</text>
</comment>
<dbReference type="Pfam" id="PF00107">
    <property type="entry name" value="ADH_zinc_N"/>
    <property type="match status" value="1"/>
</dbReference>
<dbReference type="Proteomes" id="UP000219327">
    <property type="component" value="Unassembled WGS sequence"/>
</dbReference>
<dbReference type="Pfam" id="PF08240">
    <property type="entry name" value="ADH_N"/>
    <property type="match status" value="1"/>
</dbReference>
<dbReference type="Gene3D" id="3.90.180.10">
    <property type="entry name" value="Medium-chain alcohol dehydrogenases, catalytic domain"/>
    <property type="match status" value="1"/>
</dbReference>
<accession>A0A2A5WIE6</accession>
<proteinExistence type="inferred from homology"/>
<reference evidence="9 10" key="1">
    <citation type="submission" date="2017-08" db="EMBL/GenBank/DDBJ databases">
        <title>Fine stratification of microbial communities through a metagenomic profile of the photic zone.</title>
        <authorList>
            <person name="Haro-Moreno J.M."/>
            <person name="Lopez-Perez M."/>
            <person name="De La Torre J."/>
            <person name="Picazo A."/>
            <person name="Camacho A."/>
            <person name="Rodriguez-Valera F."/>
        </authorList>
    </citation>
    <scope>NUCLEOTIDE SEQUENCE [LARGE SCALE GENOMIC DNA]</scope>
    <source>
        <strain evidence="9">MED-G24</strain>
    </source>
</reference>
<dbReference type="Gene3D" id="3.40.50.720">
    <property type="entry name" value="NAD(P)-binding Rossmann-like Domain"/>
    <property type="match status" value="1"/>
</dbReference>
<evidence type="ECO:0000256" key="2">
    <source>
        <dbReference type="ARBA" id="ARBA00008072"/>
    </source>
</evidence>
<gene>
    <name evidence="9" type="ORF">CNE99_10345</name>
</gene>
<dbReference type="SUPFAM" id="SSF51735">
    <property type="entry name" value="NAD(P)-binding Rossmann-fold domains"/>
    <property type="match status" value="1"/>
</dbReference>
<evidence type="ECO:0000256" key="1">
    <source>
        <dbReference type="ARBA" id="ARBA00001947"/>
    </source>
</evidence>
<sequence length="364" mass="38457">MPTAARVIVVPQEQGPLTVEDVTLPDPGPTQVVVKQYASGVCHSQLHQMHNPRMAPVILGHESTGVVLATGDEVNHVKEGDTVMVTWVPRNAREATATPWAATVDLPGGGMAYSQNVFTWADHTIADEQYVVKVADDVNREVTAIIGCAVMTGAGAVENTAGVTKGESVAIFGVGGVGLSAVVAAATLEADPIIAIDLDDEKLKFARQFGATHTINAGKEDPIKAIKALTANAEKRNMGGNPTSGADYAFDCIGLKQTMEQIVPAVRSGFFGAEPGGTAVLVGVPQTSVELNASDILINEKKFIGSIGGSCSPDRDFPKYLKWYDEGRLDLDQMVTARYNIDDINQATQDLESGKIAGRAILVF</sequence>
<dbReference type="PROSITE" id="PS00059">
    <property type="entry name" value="ADH_ZINC"/>
    <property type="match status" value="1"/>
</dbReference>
<evidence type="ECO:0000256" key="5">
    <source>
        <dbReference type="ARBA" id="ARBA00023002"/>
    </source>
</evidence>
<dbReference type="InterPro" id="IPR013154">
    <property type="entry name" value="ADH-like_N"/>
</dbReference>
<dbReference type="InterPro" id="IPR013149">
    <property type="entry name" value="ADH-like_C"/>
</dbReference>
<comment type="cofactor">
    <cofactor evidence="1 6">
        <name>Zn(2+)</name>
        <dbReference type="ChEBI" id="CHEBI:29105"/>
    </cofactor>
</comment>
<feature type="domain" description="Alcohol dehydrogenase-like C-terminal" evidence="7">
    <location>
        <begin position="176"/>
        <end position="324"/>
    </location>
</feature>
<dbReference type="PANTHER" id="PTHR43350:SF17">
    <property type="entry name" value="NAD-DEPENDENT ALCOHOL DEHYDROGENASE"/>
    <property type="match status" value="1"/>
</dbReference>
<keyword evidence="3 6" id="KW-0479">Metal-binding</keyword>
<dbReference type="AlphaFoldDB" id="A0A2A5WIE6"/>
<evidence type="ECO:0000313" key="9">
    <source>
        <dbReference type="EMBL" id="PDH36047.1"/>
    </source>
</evidence>
<dbReference type="InterPro" id="IPR011032">
    <property type="entry name" value="GroES-like_sf"/>
</dbReference>
<evidence type="ECO:0000313" key="10">
    <source>
        <dbReference type="Proteomes" id="UP000219327"/>
    </source>
</evidence>
<dbReference type="SUPFAM" id="SSF50129">
    <property type="entry name" value="GroES-like"/>
    <property type="match status" value="2"/>
</dbReference>
<name>A0A2A5WIE6_9GAMM</name>
<dbReference type="GO" id="GO:0016491">
    <property type="term" value="F:oxidoreductase activity"/>
    <property type="evidence" value="ECO:0007669"/>
    <property type="project" value="UniProtKB-KW"/>
</dbReference>